<proteinExistence type="predicted"/>
<accession>A0AA88Y3B3</accession>
<evidence type="ECO:0000313" key="2">
    <source>
        <dbReference type="Proteomes" id="UP001186944"/>
    </source>
</evidence>
<protein>
    <recommendedName>
        <fullName evidence="3">Tesmin/TSO1-like CXC domain-containing protein</fullName>
    </recommendedName>
</protein>
<name>A0AA88Y3B3_PINIB</name>
<dbReference type="Proteomes" id="UP001186944">
    <property type="component" value="Unassembled WGS sequence"/>
</dbReference>
<reference evidence="1" key="1">
    <citation type="submission" date="2019-08" db="EMBL/GenBank/DDBJ databases">
        <title>The improved chromosome-level genome for the pearl oyster Pinctada fucata martensii using PacBio sequencing and Hi-C.</title>
        <authorList>
            <person name="Zheng Z."/>
        </authorList>
    </citation>
    <scope>NUCLEOTIDE SEQUENCE</scope>
    <source>
        <strain evidence="1">ZZ-2019</strain>
        <tissue evidence="1">Adductor muscle</tissue>
    </source>
</reference>
<dbReference type="EMBL" id="VSWD01000007">
    <property type="protein sequence ID" value="KAK3097011.1"/>
    <property type="molecule type" value="Genomic_DNA"/>
</dbReference>
<evidence type="ECO:0000313" key="1">
    <source>
        <dbReference type="EMBL" id="KAK3097011.1"/>
    </source>
</evidence>
<comment type="caution">
    <text evidence="1">The sequence shown here is derived from an EMBL/GenBank/DDBJ whole genome shotgun (WGS) entry which is preliminary data.</text>
</comment>
<dbReference type="AlphaFoldDB" id="A0AA88Y3B3"/>
<dbReference type="PANTHER" id="PTHR47018">
    <property type="entry name" value="CXC DOMAIN-CONTAINING PROTEIN-RELATED"/>
    <property type="match status" value="1"/>
</dbReference>
<evidence type="ECO:0008006" key="3">
    <source>
        <dbReference type="Google" id="ProtNLM"/>
    </source>
</evidence>
<sequence length="677" mass="75999">MISLDTLHPAVKREFEDGKFVVNKTGRGFSSIALDHAHEQNNKLVKGDGGAIGLTENSTQLLRWMVCGPEVARVIQEFHTLLDGSKGEAVKSHHEELPSVQRNFKSQVHGLCDAICESGNPFTDESSDLLVLGSRDILPSNVVDTVDKIYLEGEKQYNAFVEERFRKREKSLYDPIHQNKFALFNSPAPREVAKEKQNITSLKQNCSLFSQLYIACQVRDGDLDDFFRHENQDTPPSLSQYGSLRTGSKSDLIQCLESGLRVQEEPSNIDMLLIDGAALVNMLLPRGAKTFLEYAETVFIPYIISQLSRVQRIDIIWDVYESNSLKHSTRVRRGKGLRRRVMSDTTLPGNWSLFLRDNENKEELFVFLADELTKIQCDKDVISTYGSNILHNLYDETAVEHLSPCSHEEADTRILLHMADASRKGFSKVAIRTVDTDVLVLAIAAFHQLSITEIWLIFGTGLNLRFIPVHDIAQELGEEKSSCIHVFHALTGCDQTSFFSGRGKKSAWQTWSTYPALTSALQMISKTPSDADLLTSLPTFERFTVLLYDKTSNCLTTDEARKDLFTRKGRSMEGIPPTSAALLQHLKRVVYQAGFVWGQALTKNPTLPLPSDWGWRLNQCNRWEPLWTILDSASESCKELIRCGCNPSIGCKGRCKCLKAEMACTALCKCGGQCDRG</sequence>
<gene>
    <name evidence="1" type="ORF">FSP39_005574</name>
</gene>
<keyword evidence="2" id="KW-1185">Reference proteome</keyword>
<organism evidence="1 2">
    <name type="scientific">Pinctada imbricata</name>
    <name type="common">Atlantic pearl-oyster</name>
    <name type="synonym">Pinctada martensii</name>
    <dbReference type="NCBI Taxonomy" id="66713"/>
    <lineage>
        <taxon>Eukaryota</taxon>
        <taxon>Metazoa</taxon>
        <taxon>Spiralia</taxon>
        <taxon>Lophotrochozoa</taxon>
        <taxon>Mollusca</taxon>
        <taxon>Bivalvia</taxon>
        <taxon>Autobranchia</taxon>
        <taxon>Pteriomorphia</taxon>
        <taxon>Pterioida</taxon>
        <taxon>Pterioidea</taxon>
        <taxon>Pteriidae</taxon>
        <taxon>Pinctada</taxon>
    </lineage>
</organism>